<dbReference type="PROSITE" id="PS51063">
    <property type="entry name" value="HTH_CRP_2"/>
    <property type="match status" value="1"/>
</dbReference>
<keyword evidence="1" id="KW-0805">Transcription regulation</keyword>
<dbReference type="InterPro" id="IPR050397">
    <property type="entry name" value="Env_Response_Regulators"/>
</dbReference>
<evidence type="ECO:0000256" key="2">
    <source>
        <dbReference type="ARBA" id="ARBA00023125"/>
    </source>
</evidence>
<feature type="domain" description="HTH crp-type" evidence="5">
    <location>
        <begin position="148"/>
        <end position="212"/>
    </location>
</feature>
<reference evidence="6 7" key="1">
    <citation type="submission" date="2018-11" db="EMBL/GenBank/DDBJ databases">
        <title>The draft genome sequence of Amphritea balenae JAMM 1525T.</title>
        <authorList>
            <person name="Fang Z."/>
            <person name="Zhang Y."/>
            <person name="Han X."/>
        </authorList>
    </citation>
    <scope>NUCLEOTIDE SEQUENCE [LARGE SCALE GENOMIC DNA]</scope>
    <source>
        <strain evidence="6 7">JAMM 1525</strain>
    </source>
</reference>
<dbReference type="PROSITE" id="PS50042">
    <property type="entry name" value="CNMP_BINDING_3"/>
    <property type="match status" value="1"/>
</dbReference>
<dbReference type="InterPro" id="IPR000595">
    <property type="entry name" value="cNMP-bd_dom"/>
</dbReference>
<dbReference type="EMBL" id="RQXV01000006">
    <property type="protein sequence ID" value="RRC99037.1"/>
    <property type="molecule type" value="Genomic_DNA"/>
</dbReference>
<dbReference type="SMART" id="SM00100">
    <property type="entry name" value="cNMP"/>
    <property type="match status" value="1"/>
</dbReference>
<dbReference type="Gene3D" id="1.10.10.10">
    <property type="entry name" value="Winged helix-like DNA-binding domain superfamily/Winged helix DNA-binding domain"/>
    <property type="match status" value="1"/>
</dbReference>
<organism evidence="6 7">
    <name type="scientific">Amphritea balenae</name>
    <dbReference type="NCBI Taxonomy" id="452629"/>
    <lineage>
        <taxon>Bacteria</taxon>
        <taxon>Pseudomonadati</taxon>
        <taxon>Pseudomonadota</taxon>
        <taxon>Gammaproteobacteria</taxon>
        <taxon>Oceanospirillales</taxon>
        <taxon>Oceanospirillaceae</taxon>
        <taxon>Amphritea</taxon>
    </lineage>
</organism>
<evidence type="ECO:0000256" key="1">
    <source>
        <dbReference type="ARBA" id="ARBA00023015"/>
    </source>
</evidence>
<dbReference type="SUPFAM" id="SSF46785">
    <property type="entry name" value="Winged helix' DNA-binding domain"/>
    <property type="match status" value="1"/>
</dbReference>
<dbReference type="Pfam" id="PF13545">
    <property type="entry name" value="HTH_Crp_2"/>
    <property type="match status" value="1"/>
</dbReference>
<accession>A0A3P1SPI5</accession>
<dbReference type="InterPro" id="IPR014710">
    <property type="entry name" value="RmlC-like_jellyroll"/>
</dbReference>
<keyword evidence="2" id="KW-0238">DNA-binding</keyword>
<dbReference type="SMART" id="SM00419">
    <property type="entry name" value="HTH_CRP"/>
    <property type="match status" value="1"/>
</dbReference>
<dbReference type="GO" id="GO:0003677">
    <property type="term" value="F:DNA binding"/>
    <property type="evidence" value="ECO:0007669"/>
    <property type="project" value="UniProtKB-KW"/>
</dbReference>
<evidence type="ECO:0000259" key="4">
    <source>
        <dbReference type="PROSITE" id="PS50042"/>
    </source>
</evidence>
<gene>
    <name evidence="6" type="ORF">EHS89_12615</name>
</gene>
<evidence type="ECO:0000313" key="7">
    <source>
        <dbReference type="Proteomes" id="UP000267535"/>
    </source>
</evidence>
<dbReference type="GO" id="GO:0005829">
    <property type="term" value="C:cytosol"/>
    <property type="evidence" value="ECO:0007669"/>
    <property type="project" value="TreeGrafter"/>
</dbReference>
<dbReference type="AlphaFoldDB" id="A0A3P1SPI5"/>
<name>A0A3P1SPI5_9GAMM</name>
<protein>
    <submittedName>
        <fullName evidence="6">Crp/Fnr family transcriptional regulator</fullName>
    </submittedName>
</protein>
<dbReference type="CDD" id="cd00038">
    <property type="entry name" value="CAP_ED"/>
    <property type="match status" value="1"/>
</dbReference>
<dbReference type="InterPro" id="IPR036388">
    <property type="entry name" value="WH-like_DNA-bd_sf"/>
</dbReference>
<dbReference type="OrthoDB" id="9776746at2"/>
<dbReference type="PANTHER" id="PTHR24567:SF74">
    <property type="entry name" value="HTH-TYPE TRANSCRIPTIONAL REGULATOR ARCR"/>
    <property type="match status" value="1"/>
</dbReference>
<sequence>MNSIEQLQQQFPVLAELDQSGMEILARAQRVELPADQIVFHQGDACNNYIIVVSGTVKVLGRNAAGREIVLYRIEQQGSCVLTTSCLLGEEAYPAEGITETDVVAFLIPLAEFRKALAESESLRRFIFDSYGERLAKMIGLVQEIAFERIEKRLARYLIEHCGPGYILLRSHQEIADELGTAREVVSRQLKAFEQKEWIALSRNQILFVNKDAIRIKGQA</sequence>
<evidence type="ECO:0000256" key="3">
    <source>
        <dbReference type="ARBA" id="ARBA00023163"/>
    </source>
</evidence>
<dbReference type="Gene3D" id="2.60.120.10">
    <property type="entry name" value="Jelly Rolls"/>
    <property type="match status" value="1"/>
</dbReference>
<dbReference type="GO" id="GO:0003700">
    <property type="term" value="F:DNA-binding transcription factor activity"/>
    <property type="evidence" value="ECO:0007669"/>
    <property type="project" value="TreeGrafter"/>
</dbReference>
<dbReference type="PANTHER" id="PTHR24567">
    <property type="entry name" value="CRP FAMILY TRANSCRIPTIONAL REGULATORY PROTEIN"/>
    <property type="match status" value="1"/>
</dbReference>
<keyword evidence="3" id="KW-0804">Transcription</keyword>
<comment type="caution">
    <text evidence="6">The sequence shown here is derived from an EMBL/GenBank/DDBJ whole genome shotgun (WGS) entry which is preliminary data.</text>
</comment>
<dbReference type="InterPro" id="IPR012318">
    <property type="entry name" value="HTH_CRP"/>
</dbReference>
<dbReference type="SUPFAM" id="SSF51206">
    <property type="entry name" value="cAMP-binding domain-like"/>
    <property type="match status" value="1"/>
</dbReference>
<dbReference type="InterPro" id="IPR018490">
    <property type="entry name" value="cNMP-bd_dom_sf"/>
</dbReference>
<evidence type="ECO:0000259" key="5">
    <source>
        <dbReference type="PROSITE" id="PS51063"/>
    </source>
</evidence>
<keyword evidence="7" id="KW-1185">Reference proteome</keyword>
<proteinExistence type="predicted"/>
<dbReference type="InterPro" id="IPR036390">
    <property type="entry name" value="WH_DNA-bd_sf"/>
</dbReference>
<dbReference type="Pfam" id="PF00027">
    <property type="entry name" value="cNMP_binding"/>
    <property type="match status" value="1"/>
</dbReference>
<dbReference type="Proteomes" id="UP000267535">
    <property type="component" value="Unassembled WGS sequence"/>
</dbReference>
<feature type="domain" description="Cyclic nucleotide-binding" evidence="4">
    <location>
        <begin position="23"/>
        <end position="134"/>
    </location>
</feature>
<evidence type="ECO:0000313" key="6">
    <source>
        <dbReference type="EMBL" id="RRC99037.1"/>
    </source>
</evidence>